<evidence type="ECO:0008006" key="3">
    <source>
        <dbReference type="Google" id="ProtNLM"/>
    </source>
</evidence>
<proteinExistence type="predicted"/>
<organism evidence="1 2">
    <name type="scientific">Methylosinus trichosporium (strain ATCC 35070 / NCIMB 11131 / UNIQEM 75 / OB3b)</name>
    <dbReference type="NCBI Taxonomy" id="595536"/>
    <lineage>
        <taxon>Bacteria</taxon>
        <taxon>Pseudomonadati</taxon>
        <taxon>Pseudomonadota</taxon>
        <taxon>Alphaproteobacteria</taxon>
        <taxon>Hyphomicrobiales</taxon>
        <taxon>Methylocystaceae</taxon>
        <taxon>Methylosinus</taxon>
    </lineage>
</organism>
<dbReference type="EMBL" id="CP023737">
    <property type="protein sequence ID" value="ATQ67638.1"/>
    <property type="molecule type" value="Genomic_DNA"/>
</dbReference>
<accession>A0A2D2CY25</accession>
<name>A0A2D2CY25_METT3</name>
<dbReference type="STRING" id="595536.GCA_000178815_03784"/>
<protein>
    <recommendedName>
        <fullName evidence="3">Phage-Barnase-EndoU-ColicinE5/D-RelE like nuclease 3 domain-containing protein</fullName>
    </recommendedName>
</protein>
<gene>
    <name evidence="1" type="ORF">CQW49_06855</name>
</gene>
<dbReference type="Proteomes" id="UP000230709">
    <property type="component" value="Chromosome"/>
</dbReference>
<evidence type="ECO:0000313" key="1">
    <source>
        <dbReference type="EMBL" id="ATQ67638.1"/>
    </source>
</evidence>
<evidence type="ECO:0000313" key="2">
    <source>
        <dbReference type="Proteomes" id="UP000230709"/>
    </source>
</evidence>
<keyword evidence="2" id="KW-1185">Reference proteome</keyword>
<sequence length="133" mass="14721">MKKKHAAKIPDLILGPLPVEMINRVLGYELDPGDVILSRGAQIHASRRHPDEYPVIQPHVSAVVTAPLYVGDDINNHGKIELVGRIVAAGAIILVAVNIEPDARGRYHIASFYRISEQKVQSRREKGHLKRAV</sequence>
<dbReference type="RefSeq" id="WP_003612030.1">
    <property type="nucleotide sequence ID" value="NZ_ADVE02000001.1"/>
</dbReference>
<reference evidence="2" key="1">
    <citation type="submission" date="2017-10" db="EMBL/GenBank/DDBJ databases">
        <title>Completed PacBio SMRT sequence of Methylosinus trichosporium OB3b reveals presence of a third large plasmid.</title>
        <authorList>
            <person name="Charles T.C."/>
            <person name="Lynch M.D.J."/>
            <person name="Heil J.R."/>
            <person name="Cheng J."/>
        </authorList>
    </citation>
    <scope>NUCLEOTIDE SEQUENCE [LARGE SCALE GENOMIC DNA]</scope>
    <source>
        <strain evidence="2">OB3b</strain>
    </source>
</reference>
<dbReference type="KEGG" id="mtw:CQW49_06855"/>
<dbReference type="AlphaFoldDB" id="A0A2D2CY25"/>